<sequence length="537" mass="57725">MKILVVGSGPSGLHFALTALRKGHAVTMLDVGNTRPAIAAPAESFMGLKRSLPDPVEYFLGAEYGGITLPSPNPTDDPEYYGLPPSKDYVFAPDPRFRFRGDGITPLRSFAAGGLAECWTGGSYPFDDDDLADFPFTHAAIAPYYGEVARRIGVGGEEGDDLAYAHHDNLSAPTPLDASAALLAARYASRRERLQARHGVRFGRSRQAVLTSAHGEREACRSCGRCLWGCPNGALYTPSITLRECMAFETFAYRSGQFVSHFETDGGGGLAGAVTFPVTGGAAERFTADVHVLAAGAIGTSNLVLRTQYKASGEIVRLEGLMDNRQVLAPFFNLAMLGRPYEPDSYQYHQLAFGLPQERPRHYVHGQVTTLKTGAAHPVLQSLPLDIRSATGVLRALRSGLGVANLNYADTRRAGNYLTLSADGQEWPALTARYRPAPEEAAEIKATLRKVGRFFAAIGAPFVPGMAHVRPIGAGVHYGGTLPMSAEKREWSVSPQGQSHDFANLYVVDGAAFPFMPAKNLTFTLMANAARIADSLC</sequence>
<evidence type="ECO:0000313" key="10">
    <source>
        <dbReference type="EMBL" id="MBC2665150.1"/>
    </source>
</evidence>
<dbReference type="PROSITE" id="PS51379">
    <property type="entry name" value="4FE4S_FER_2"/>
    <property type="match status" value="1"/>
</dbReference>
<dbReference type="Proteomes" id="UP000566813">
    <property type="component" value="Unassembled WGS sequence"/>
</dbReference>
<reference evidence="10 11" key="1">
    <citation type="submission" date="2020-08" db="EMBL/GenBank/DDBJ databases">
        <title>The genome sequence of type strain Novosphingobium flavum NBRC 111647.</title>
        <authorList>
            <person name="Liu Y."/>
        </authorList>
    </citation>
    <scope>NUCLEOTIDE SEQUENCE [LARGE SCALE GENOMIC DNA]</scope>
    <source>
        <strain evidence="10 11">NBRC 111647</strain>
    </source>
</reference>
<keyword evidence="8" id="KW-0411">Iron-sulfur</keyword>
<organism evidence="10 11">
    <name type="scientific">Novosphingobium flavum</name>
    <dbReference type="NCBI Taxonomy" id="1778672"/>
    <lineage>
        <taxon>Bacteria</taxon>
        <taxon>Pseudomonadati</taxon>
        <taxon>Pseudomonadota</taxon>
        <taxon>Alphaproteobacteria</taxon>
        <taxon>Sphingomonadales</taxon>
        <taxon>Sphingomonadaceae</taxon>
        <taxon>Novosphingobium</taxon>
    </lineage>
</organism>
<dbReference type="Gene3D" id="3.50.50.60">
    <property type="entry name" value="FAD/NAD(P)-binding domain"/>
    <property type="match status" value="1"/>
</dbReference>
<dbReference type="GO" id="GO:0046872">
    <property type="term" value="F:metal ion binding"/>
    <property type="evidence" value="ECO:0007669"/>
    <property type="project" value="UniProtKB-KW"/>
</dbReference>
<accession>A0A7X1FQK5</accession>
<dbReference type="InterPro" id="IPR036188">
    <property type="entry name" value="FAD/NAD-bd_sf"/>
</dbReference>
<dbReference type="EMBL" id="JACLAW010000004">
    <property type="protein sequence ID" value="MBC2665150.1"/>
    <property type="molecule type" value="Genomic_DNA"/>
</dbReference>
<evidence type="ECO:0000256" key="3">
    <source>
        <dbReference type="ARBA" id="ARBA00022630"/>
    </source>
</evidence>
<comment type="caution">
    <text evidence="10">The sequence shown here is derived from an EMBL/GenBank/DDBJ whole genome shotgun (WGS) entry which is preliminary data.</text>
</comment>
<gene>
    <name evidence="10" type="ORF">H7F51_06440</name>
</gene>
<evidence type="ECO:0000256" key="4">
    <source>
        <dbReference type="ARBA" id="ARBA00022723"/>
    </source>
</evidence>
<dbReference type="AlphaFoldDB" id="A0A7X1FQK5"/>
<dbReference type="GO" id="GO:0051536">
    <property type="term" value="F:iron-sulfur cluster binding"/>
    <property type="evidence" value="ECO:0007669"/>
    <property type="project" value="UniProtKB-KW"/>
</dbReference>
<dbReference type="PANTHER" id="PTHR42784:SF1">
    <property type="entry name" value="PYRANOSE 2-OXIDASE"/>
    <property type="match status" value="1"/>
</dbReference>
<comment type="cofactor">
    <cofactor evidence="1">
        <name>FAD</name>
        <dbReference type="ChEBI" id="CHEBI:57692"/>
    </cofactor>
</comment>
<dbReference type="InterPro" id="IPR017896">
    <property type="entry name" value="4Fe4S_Fe-S-bd"/>
</dbReference>
<protein>
    <recommendedName>
        <fullName evidence="9">4Fe-4S ferredoxin-type domain-containing protein</fullName>
    </recommendedName>
</protein>
<keyword evidence="6" id="KW-0560">Oxidoreductase</keyword>
<keyword evidence="11" id="KW-1185">Reference proteome</keyword>
<feature type="domain" description="4Fe-4S ferredoxin-type" evidence="9">
    <location>
        <begin position="211"/>
        <end position="240"/>
    </location>
</feature>
<dbReference type="Pfam" id="PF05199">
    <property type="entry name" value="GMC_oxred_C"/>
    <property type="match status" value="1"/>
</dbReference>
<name>A0A7X1FQK5_9SPHN</name>
<dbReference type="SUPFAM" id="SSF51905">
    <property type="entry name" value="FAD/NAD(P)-binding domain"/>
    <property type="match status" value="1"/>
</dbReference>
<evidence type="ECO:0000256" key="8">
    <source>
        <dbReference type="ARBA" id="ARBA00023014"/>
    </source>
</evidence>
<evidence type="ECO:0000256" key="6">
    <source>
        <dbReference type="ARBA" id="ARBA00023002"/>
    </source>
</evidence>
<evidence type="ECO:0000256" key="5">
    <source>
        <dbReference type="ARBA" id="ARBA00022827"/>
    </source>
</evidence>
<keyword evidence="4" id="KW-0479">Metal-binding</keyword>
<dbReference type="GO" id="GO:0016614">
    <property type="term" value="F:oxidoreductase activity, acting on CH-OH group of donors"/>
    <property type="evidence" value="ECO:0007669"/>
    <property type="project" value="InterPro"/>
</dbReference>
<keyword evidence="7" id="KW-0408">Iron</keyword>
<dbReference type="InterPro" id="IPR051473">
    <property type="entry name" value="P2Ox-like"/>
</dbReference>
<dbReference type="PROSITE" id="PS00198">
    <property type="entry name" value="4FE4S_FER_1"/>
    <property type="match status" value="1"/>
</dbReference>
<dbReference type="InterPro" id="IPR007867">
    <property type="entry name" value="GMC_OxRtase_C"/>
</dbReference>
<dbReference type="RefSeq" id="WP_185663414.1">
    <property type="nucleotide sequence ID" value="NZ_JACLAW010000004.1"/>
</dbReference>
<evidence type="ECO:0000313" key="11">
    <source>
        <dbReference type="Proteomes" id="UP000566813"/>
    </source>
</evidence>
<evidence type="ECO:0000256" key="7">
    <source>
        <dbReference type="ARBA" id="ARBA00023004"/>
    </source>
</evidence>
<evidence type="ECO:0000259" key="9">
    <source>
        <dbReference type="PROSITE" id="PS51379"/>
    </source>
</evidence>
<dbReference type="Gene3D" id="3.40.50.720">
    <property type="entry name" value="NAD(P)-binding Rossmann-like Domain"/>
    <property type="match status" value="1"/>
</dbReference>
<dbReference type="PANTHER" id="PTHR42784">
    <property type="entry name" value="PYRANOSE 2-OXIDASE"/>
    <property type="match status" value="1"/>
</dbReference>
<proteinExistence type="inferred from homology"/>
<keyword evidence="3" id="KW-0285">Flavoprotein</keyword>
<comment type="similarity">
    <text evidence="2">Belongs to the GMC oxidoreductase family.</text>
</comment>
<evidence type="ECO:0000256" key="2">
    <source>
        <dbReference type="ARBA" id="ARBA00010790"/>
    </source>
</evidence>
<keyword evidence="5" id="KW-0274">FAD</keyword>
<dbReference type="InterPro" id="IPR017900">
    <property type="entry name" value="4Fe4S_Fe_S_CS"/>
</dbReference>
<evidence type="ECO:0000256" key="1">
    <source>
        <dbReference type="ARBA" id="ARBA00001974"/>
    </source>
</evidence>